<proteinExistence type="predicted"/>
<organism evidence="3 4">
    <name type="scientific">Schleiferilactobacillus harbinensis</name>
    <dbReference type="NCBI Taxonomy" id="304207"/>
    <lineage>
        <taxon>Bacteria</taxon>
        <taxon>Bacillati</taxon>
        <taxon>Bacillota</taxon>
        <taxon>Bacilli</taxon>
        <taxon>Lactobacillales</taxon>
        <taxon>Lactobacillaceae</taxon>
        <taxon>Schleiferilactobacillus</taxon>
    </lineage>
</organism>
<accession>A0A5P8M5B2</accession>
<evidence type="ECO:0000256" key="1">
    <source>
        <dbReference type="SAM" id="Coils"/>
    </source>
</evidence>
<evidence type="ECO:0000313" key="3">
    <source>
        <dbReference type="EMBL" id="QFR23696.1"/>
    </source>
</evidence>
<keyword evidence="1" id="KW-0175">Coiled coil</keyword>
<dbReference type="KEGG" id="lhb:D1010_09910"/>
<name>A0A5P8M5B2_9LACO</name>
<evidence type="ECO:0000313" key="4">
    <source>
        <dbReference type="Proteomes" id="UP000326779"/>
    </source>
</evidence>
<dbReference type="SUPFAM" id="SSF57997">
    <property type="entry name" value="Tropomyosin"/>
    <property type="match status" value="1"/>
</dbReference>
<dbReference type="InterPro" id="IPR023346">
    <property type="entry name" value="Lysozyme-like_dom_sf"/>
</dbReference>
<protein>
    <submittedName>
        <fullName evidence="3">Tape measure protein</fullName>
    </submittedName>
</protein>
<sequence length="1315" mass="138975">MAQQINATMSTSIALDLVKASESVKSLTSLVRSSQSAWKAQEAEMKSAGDAAGAAQVKYEGLGKSIEAQQSKIDALKSKQSELKGNTTETAQQFLKYQQQIDGATKQLASMQAQQDRAKQAMDYQKSGLAGLQSEYTAAARANQAYVTRLEAEGKQQEANKAKMEGYKSSITNLNEQLSKQSAELDKIANASGKDSDAWRTQKMRVDETATSLAKAKSSMTGLQTEMDKANPSVFDRIKSHITGTKDEANKATFSFKKMVGATALGQGIMNAWTSFSGSIKETVTQGVQLAEAGEQATRVWETLGVSDKGAEQLVGQMRDLKGETNLSADQVSVLQKRFYGMTGNVDQTKALTLGVATLGDKLRLSGDGASTFAKSLQRAFNNGQLTTGVLTRMENAAPGLGSALAKASGVSETAFNKMVDSGQISSKKLQDMIVKIGGDSKATFNDFGKTAEGATQRLKGAWQGVEATLAKPLVSVQSTGINSIVNVLKSSAVTSLFTSLGKAMAGVAQQASNLLNYVAQHQKDIGGIITSLGAIVKIFAGTVWKTISGVVSSIARSLGLMGSGASKAADPLKNANTALGNIAKNKTAIQTLAKTLVALWATTKIVKFTAALTGAFKGLTALRGIKDFGALSKLSGAGGLGGATKVLGSLKLLLAGPGGIVLAIAAAGAAFYLAYTKIKPFHDAVNNVAKTIGNALKPALKAVISGMQAMWKSIQPILSLIGKLFQVTWSLVVKIIEIAWKAIKPIVDVLFGYFKAQFSVYAKVLPAVWKGMWDVISSVLSATWKVLKDTISSALKIVTDVLKIGLDLLSGNWGKAWSDVKKLLSDVWDGMKRIVSDVFGGIHNVIKTVLGAIKGVWKAAWGGMKSAFSDMWDGMKHAAQDGMNAIINVINGAISGINWVWQKFTGKDALHKLSPVHFEQGGVVTQKLHMVMVNDGAGADWKELYQLPNGQVGMSQKRNATGLLPEGTQVFNGKETKAIMNMAGIEHYDLGGVVGSVGKFFSGAWDKAKEVADWLAHPIENVGKLIKSSVSGISGGIKMFSDLAGGVINNLIGNVASWFKKQLAKIQQSMEASSVAGQPKQAQAWLPVVERLMQQMGANPPNGIASEAAAFVREIARESGGNPTIRQQIVDVNSLNGNPAEGLLQFIPSTFMAYAVPGHTNILNGEDQIMATINAYMHSGAWDRIGTGRQINFLANGGLVNQPLSAIIGEDGPETVLPLGAAKASRAWQLLGQAVSNINQNLGAASNNNAQSDGDVGSKLDAIISLLTLAVESGQSDSTSGASNSSMLRNLAKLLAPYQQQQMNNQKLRGGVII</sequence>
<dbReference type="Proteomes" id="UP000326779">
    <property type="component" value="Chromosome"/>
</dbReference>
<dbReference type="Gene3D" id="1.20.120.20">
    <property type="entry name" value="Apolipoprotein"/>
    <property type="match status" value="1"/>
</dbReference>
<gene>
    <name evidence="3" type="ORF">D1010_09910</name>
</gene>
<evidence type="ECO:0000259" key="2">
    <source>
        <dbReference type="Pfam" id="PF20155"/>
    </source>
</evidence>
<dbReference type="EMBL" id="CP045143">
    <property type="protein sequence ID" value="QFR23696.1"/>
    <property type="molecule type" value="Genomic_DNA"/>
</dbReference>
<dbReference type="SUPFAM" id="SSF53955">
    <property type="entry name" value="Lysozyme-like"/>
    <property type="match status" value="1"/>
</dbReference>
<dbReference type="Pfam" id="PF20155">
    <property type="entry name" value="TMP_3"/>
    <property type="match status" value="1"/>
</dbReference>
<feature type="coiled-coil region" evidence="1">
    <location>
        <begin position="66"/>
        <end position="121"/>
    </location>
</feature>
<feature type="domain" description="Tape measure protein N-terminal" evidence="2">
    <location>
        <begin position="286"/>
        <end position="466"/>
    </location>
</feature>
<dbReference type="NCBIfam" id="TIGR02675">
    <property type="entry name" value="tape_meas_nterm"/>
    <property type="match status" value="1"/>
</dbReference>
<dbReference type="InterPro" id="IPR013491">
    <property type="entry name" value="Tape_meas_N"/>
</dbReference>
<feature type="coiled-coil region" evidence="1">
    <location>
        <begin position="164"/>
        <end position="191"/>
    </location>
</feature>
<dbReference type="CDD" id="cd13402">
    <property type="entry name" value="LT_TF-like"/>
    <property type="match status" value="1"/>
</dbReference>
<reference evidence="3 4" key="1">
    <citation type="submission" date="2019-10" db="EMBL/GenBank/DDBJ databases">
        <title>The completed genome of Lactobacillus harbinensis M1.</title>
        <authorList>
            <person name="Zheng Y."/>
        </authorList>
    </citation>
    <scope>NUCLEOTIDE SEQUENCE [LARGE SCALE GENOMIC DNA]</scope>
    <source>
        <strain evidence="3 4">M1</strain>
    </source>
</reference>
<dbReference type="RefSeq" id="WP_152260894.1">
    <property type="nucleotide sequence ID" value="NZ_CP045143.1"/>
</dbReference>